<accession>A0A366HIS3</accession>
<dbReference type="RefSeq" id="WP_113932063.1">
    <property type="nucleotide sequence ID" value="NZ_JACCEU010000002.1"/>
</dbReference>
<feature type="domain" description="Enoyl reductase (ER)" evidence="2">
    <location>
        <begin position="16"/>
        <end position="363"/>
    </location>
</feature>
<reference evidence="3 4" key="1">
    <citation type="submission" date="2018-06" db="EMBL/GenBank/DDBJ databases">
        <title>Genomic Encyclopedia of Type Strains, Phase IV (KMG-IV): sequencing the most valuable type-strain genomes for metagenomic binning, comparative biology and taxonomic classification.</title>
        <authorList>
            <person name="Goeker M."/>
        </authorList>
    </citation>
    <scope>NUCLEOTIDE SEQUENCE [LARGE SCALE GENOMIC DNA]</scope>
    <source>
        <strain evidence="3 4">DSM 25520</strain>
    </source>
</reference>
<dbReference type="SUPFAM" id="SSF50129">
    <property type="entry name" value="GroES-like"/>
    <property type="match status" value="1"/>
</dbReference>
<protein>
    <submittedName>
        <fullName evidence="3">Alcohol dehydrogenase</fullName>
    </submittedName>
</protein>
<dbReference type="InterPro" id="IPR050129">
    <property type="entry name" value="Zn_alcohol_dh"/>
</dbReference>
<dbReference type="PANTHER" id="PTHR43401">
    <property type="entry name" value="L-THREONINE 3-DEHYDROGENASE"/>
    <property type="match status" value="1"/>
</dbReference>
<comment type="caution">
    <text evidence="3">The sequence shown here is derived from an EMBL/GenBank/DDBJ whole genome shotgun (WGS) entry which is preliminary data.</text>
</comment>
<dbReference type="InterPro" id="IPR013154">
    <property type="entry name" value="ADH-like_N"/>
</dbReference>
<dbReference type="InterPro" id="IPR020843">
    <property type="entry name" value="ER"/>
</dbReference>
<dbReference type="EMBL" id="QNRQ01000002">
    <property type="protein sequence ID" value="RBP41816.1"/>
    <property type="molecule type" value="Genomic_DNA"/>
</dbReference>
<dbReference type="Pfam" id="PF00107">
    <property type="entry name" value="ADH_zinc_N"/>
    <property type="match status" value="1"/>
</dbReference>
<dbReference type="SMART" id="SM00829">
    <property type="entry name" value="PKS_ER"/>
    <property type="match status" value="1"/>
</dbReference>
<keyword evidence="4" id="KW-1185">Reference proteome</keyword>
<name>A0A366HIS3_9BURK</name>
<sequence length="372" mass="39756">MSLPKTMKAARMHAVGEAMKIEQVPMPEPGSNDVLVRVKSCGIVPNLGNILSNWTTWFPERPLPPLPAIFGLDPAGEIVAVGSQVHAWKPGDRVYVNPGRYCGGCRACRDGRHTNCEYWTFNGYFGFSDKSMKMFEDYPYGGLGEYMTAPQYSLVGLPDSVSYDQAARFGYLGTAYAGLRKGGVRPGTTLLVNGISGTLGIGGALFGLAMGATRIFGTARNMELLNRVKALAPNRIEVKSLNDGEPIDAWIQRLTDGAGVDVYVDCLGPGAGHDTLLASMRALKHGGKAVDIGATAGGVPLDLHTMMDLQQSMIGSCWFTSGEGQDMADMAASGLLDMSVFEQVGFPLDQVNEAISGIENRNGGFSNYVINP</sequence>
<evidence type="ECO:0000256" key="1">
    <source>
        <dbReference type="ARBA" id="ARBA00023002"/>
    </source>
</evidence>
<keyword evidence="1" id="KW-0560">Oxidoreductase</keyword>
<proteinExistence type="predicted"/>
<dbReference type="Proteomes" id="UP000253628">
    <property type="component" value="Unassembled WGS sequence"/>
</dbReference>
<gene>
    <name evidence="3" type="ORF">DFR37_102195</name>
</gene>
<dbReference type="SUPFAM" id="SSF51735">
    <property type="entry name" value="NAD(P)-binding Rossmann-fold domains"/>
    <property type="match status" value="1"/>
</dbReference>
<evidence type="ECO:0000313" key="4">
    <source>
        <dbReference type="Proteomes" id="UP000253628"/>
    </source>
</evidence>
<dbReference type="InterPro" id="IPR011032">
    <property type="entry name" value="GroES-like_sf"/>
</dbReference>
<dbReference type="PANTHER" id="PTHR43401:SF5">
    <property type="entry name" value="ALCOHOL DEHYDROGENASE-RELATED"/>
    <property type="match status" value="1"/>
</dbReference>
<dbReference type="AlphaFoldDB" id="A0A366HIS3"/>
<dbReference type="Pfam" id="PF08240">
    <property type="entry name" value="ADH_N"/>
    <property type="match status" value="1"/>
</dbReference>
<evidence type="ECO:0000313" key="3">
    <source>
        <dbReference type="EMBL" id="RBP41816.1"/>
    </source>
</evidence>
<dbReference type="InterPro" id="IPR036291">
    <property type="entry name" value="NAD(P)-bd_dom_sf"/>
</dbReference>
<dbReference type="Gene3D" id="3.90.180.10">
    <property type="entry name" value="Medium-chain alcohol dehydrogenases, catalytic domain"/>
    <property type="match status" value="1"/>
</dbReference>
<dbReference type="OrthoDB" id="5484143at2"/>
<evidence type="ECO:0000259" key="2">
    <source>
        <dbReference type="SMART" id="SM00829"/>
    </source>
</evidence>
<dbReference type="InterPro" id="IPR013149">
    <property type="entry name" value="ADH-like_C"/>
</dbReference>
<dbReference type="GO" id="GO:0016491">
    <property type="term" value="F:oxidoreductase activity"/>
    <property type="evidence" value="ECO:0007669"/>
    <property type="project" value="UniProtKB-KW"/>
</dbReference>
<organism evidence="3 4">
    <name type="scientific">Eoetvoesiella caeni</name>
    <dbReference type="NCBI Taxonomy" id="645616"/>
    <lineage>
        <taxon>Bacteria</taxon>
        <taxon>Pseudomonadati</taxon>
        <taxon>Pseudomonadota</taxon>
        <taxon>Betaproteobacteria</taxon>
        <taxon>Burkholderiales</taxon>
        <taxon>Alcaligenaceae</taxon>
        <taxon>Eoetvoesiella</taxon>
    </lineage>
</organism>